<evidence type="ECO:0000259" key="5">
    <source>
        <dbReference type="PROSITE" id="PS51084"/>
    </source>
</evidence>
<reference evidence="7" key="1">
    <citation type="submission" date="2011-10" db="EMBL/GenBank/DDBJ databases">
        <title>The complete genome of chromosome of Thermovirga lienii DSM 17291.</title>
        <authorList>
            <consortium name="US DOE Joint Genome Institute (JGI-PGF)"/>
            <person name="Lucas S."/>
            <person name="Copeland A."/>
            <person name="Lapidus A."/>
            <person name="Glavina del Rio T."/>
            <person name="Dalin E."/>
            <person name="Tice H."/>
            <person name="Bruce D."/>
            <person name="Goodwin L."/>
            <person name="Pitluck S."/>
            <person name="Peters L."/>
            <person name="Mikhailova N."/>
            <person name="Saunders E."/>
            <person name="Kyrpides N."/>
            <person name="Mavromatis K."/>
            <person name="Ivanova N."/>
            <person name="Last F.I."/>
            <person name="Brettin T."/>
            <person name="Detter J.C."/>
            <person name="Han C."/>
            <person name="Larimer F."/>
            <person name="Land M."/>
            <person name="Hauser L."/>
            <person name="Markowitz V."/>
            <person name="Cheng J.-F."/>
            <person name="Hugenholtz P."/>
            <person name="Woyke T."/>
            <person name="Wu D."/>
            <person name="Spring S."/>
            <person name="Schroeder M."/>
            <person name="Brambilla E.-M."/>
            <person name="Klenk H.-P."/>
            <person name="Eisen J.A."/>
        </authorList>
    </citation>
    <scope>NUCLEOTIDE SEQUENCE [LARGE SCALE GENOMIC DNA]</scope>
    <source>
        <strain evidence="7">ATCC BAA-1197 / DSM 17291 / Cas60314</strain>
    </source>
</reference>
<dbReference type="Proteomes" id="UP000005868">
    <property type="component" value="Chromosome"/>
</dbReference>
<dbReference type="eggNOG" id="COG0537">
    <property type="taxonomic scope" value="Bacteria"/>
</dbReference>
<feature type="binding site" evidence="3">
    <location>
        <position position="60"/>
    </location>
    <ligand>
        <name>substrate</name>
    </ligand>
</feature>
<evidence type="ECO:0000256" key="2">
    <source>
        <dbReference type="PIRSR" id="PIRSR639383-1"/>
    </source>
</evidence>
<dbReference type="InterPro" id="IPR052908">
    <property type="entry name" value="AP-4-A_phosphorylase"/>
</dbReference>
<keyword evidence="1" id="KW-0547">Nucleotide-binding</keyword>
<gene>
    <name evidence="6" type="ordered locus">Tlie_1873</name>
</gene>
<evidence type="ECO:0000313" key="7">
    <source>
        <dbReference type="Proteomes" id="UP000005868"/>
    </source>
</evidence>
<dbReference type="GO" id="GO:0000166">
    <property type="term" value="F:nucleotide binding"/>
    <property type="evidence" value="ECO:0007669"/>
    <property type="project" value="UniProtKB-KW"/>
</dbReference>
<dbReference type="GO" id="GO:0003824">
    <property type="term" value="F:catalytic activity"/>
    <property type="evidence" value="ECO:0007669"/>
    <property type="project" value="InterPro"/>
</dbReference>
<keyword evidence="7" id="KW-1185">Reference proteome</keyword>
<name>G7V9C2_THELD</name>
<accession>G7V9C2</accession>
<dbReference type="InterPro" id="IPR036265">
    <property type="entry name" value="HIT-like_sf"/>
</dbReference>
<reference evidence="6 7" key="2">
    <citation type="journal article" date="2012" name="Stand. Genomic Sci.">
        <title>Genome sequence of the moderately thermophilic, amino-acid-degrading and sulfur-reducing bacterium Thermovirga lienii type strain (Cas60314(T)).</title>
        <authorList>
            <person name="Goker M."/>
            <person name="Saunders E."/>
            <person name="Lapidus A."/>
            <person name="Nolan M."/>
            <person name="Lucas S."/>
            <person name="Hammon N."/>
            <person name="Deshpande S."/>
            <person name="Cheng J.F."/>
            <person name="Han C."/>
            <person name="Tapia R."/>
            <person name="Goodwin L.A."/>
            <person name="Pitluck S."/>
            <person name="Liolios K."/>
            <person name="Mavromatis K."/>
            <person name="Pagani I."/>
            <person name="Ivanova N."/>
            <person name="Mikhailova N."/>
            <person name="Pati A."/>
            <person name="Chen A."/>
            <person name="Palaniappan K."/>
            <person name="Land M."/>
            <person name="Chang Y.J."/>
            <person name="Jeffries C.D."/>
            <person name="Brambilla E.M."/>
            <person name="Rohde M."/>
            <person name="Spring S."/>
            <person name="Detter J.C."/>
            <person name="Woyke T."/>
            <person name="Bristow J."/>
            <person name="Eisen J.A."/>
            <person name="Markowitz V."/>
            <person name="Hugenholtz P."/>
            <person name="Kyrpides N.C."/>
            <person name="Klenk H.P."/>
        </authorList>
    </citation>
    <scope>NUCLEOTIDE SEQUENCE [LARGE SCALE GENOMIC DNA]</scope>
    <source>
        <strain evidence="7">ATCC BAA-1197 / DSM 17291 / Cas60314</strain>
    </source>
</reference>
<evidence type="ECO:0000256" key="3">
    <source>
        <dbReference type="PIRSR" id="PIRSR639383-2"/>
    </source>
</evidence>
<feature type="binding site" evidence="3">
    <location>
        <position position="132"/>
    </location>
    <ligand>
        <name>substrate</name>
    </ligand>
</feature>
<dbReference type="PANTHER" id="PTHR42997">
    <property type="entry name" value="HIT FAMILY HYDROLASE"/>
    <property type="match status" value="1"/>
</dbReference>
<feature type="domain" description="HIT" evidence="5">
    <location>
        <begin position="33"/>
        <end position="143"/>
    </location>
</feature>
<protein>
    <submittedName>
        <fullName evidence="6">Histidine triad (HIT) protein</fullName>
    </submittedName>
</protein>
<feature type="short sequence motif" description="Histidine triad motif" evidence="4">
    <location>
        <begin position="128"/>
        <end position="132"/>
    </location>
</feature>
<dbReference type="EMBL" id="CP003096">
    <property type="protein sequence ID" value="AER67582.1"/>
    <property type="molecule type" value="Genomic_DNA"/>
</dbReference>
<evidence type="ECO:0000256" key="1">
    <source>
        <dbReference type="ARBA" id="ARBA00022741"/>
    </source>
</evidence>
<dbReference type="InterPro" id="IPR011146">
    <property type="entry name" value="HIT-like"/>
</dbReference>
<dbReference type="HOGENOM" id="CLU_056776_1_2_0"/>
<organism evidence="6 7">
    <name type="scientific">Thermovirga lienii (strain ATCC BAA-1197 / DSM 17291 / Cas60314)</name>
    <dbReference type="NCBI Taxonomy" id="580340"/>
    <lineage>
        <taxon>Bacteria</taxon>
        <taxon>Thermotogati</taxon>
        <taxon>Synergistota</taxon>
        <taxon>Synergistia</taxon>
        <taxon>Synergistales</taxon>
        <taxon>Thermovirgaceae</taxon>
        <taxon>Thermovirga</taxon>
    </lineage>
</organism>
<sequence length="174" mass="19450">MTDGLKGSDSMESLFAPWRMAYIKNAKKEPGCIFCLFPAEKDDKKRLILARGEKVFVIMNAFPYNPGHLMVAPYRHVGNYEELDDEELLEMHKMASECIKVLKKTMSPQGFNLGVNIGEVAGAGFAGHVHLHVVPRWAGDTNFMPVTAQVRVLPEALEETWAKLKEAWDEGNGS</sequence>
<dbReference type="STRING" id="580340.Tlie_1873"/>
<dbReference type="SUPFAM" id="SSF54197">
    <property type="entry name" value="HIT-like"/>
    <property type="match status" value="1"/>
</dbReference>
<dbReference type="CDD" id="cd01275">
    <property type="entry name" value="FHIT"/>
    <property type="match status" value="1"/>
</dbReference>
<dbReference type="Pfam" id="PF01230">
    <property type="entry name" value="HIT"/>
    <property type="match status" value="1"/>
</dbReference>
<dbReference type="InterPro" id="IPR039383">
    <property type="entry name" value="FHIT"/>
</dbReference>
<dbReference type="AlphaFoldDB" id="G7V9C2"/>
<evidence type="ECO:0000256" key="4">
    <source>
        <dbReference type="PROSITE-ProRule" id="PRU00464"/>
    </source>
</evidence>
<dbReference type="KEGG" id="tli:Tlie_1873"/>
<proteinExistence type="predicted"/>
<dbReference type="Gene3D" id="3.30.428.10">
    <property type="entry name" value="HIT-like"/>
    <property type="match status" value="1"/>
</dbReference>
<evidence type="ECO:0000313" key="6">
    <source>
        <dbReference type="EMBL" id="AER67582.1"/>
    </source>
</evidence>
<dbReference type="PROSITE" id="PS51084">
    <property type="entry name" value="HIT_2"/>
    <property type="match status" value="1"/>
</dbReference>
<feature type="active site" description="Tele-AMP-histidine intermediate" evidence="2">
    <location>
        <position position="130"/>
    </location>
</feature>
<dbReference type="PANTHER" id="PTHR42997:SF1">
    <property type="entry name" value="AP-4-A PHOSPHORYLASE"/>
    <property type="match status" value="1"/>
</dbReference>